<proteinExistence type="predicted"/>
<feature type="transmembrane region" description="Helical" evidence="1">
    <location>
        <begin position="338"/>
        <end position="360"/>
    </location>
</feature>
<evidence type="ECO:0000313" key="2">
    <source>
        <dbReference type="EMBL" id="GFQ87145.1"/>
    </source>
</evidence>
<evidence type="ECO:0000256" key="1">
    <source>
        <dbReference type="SAM" id="Phobius"/>
    </source>
</evidence>
<organism evidence="2 3">
    <name type="scientific">Trichonephila clavata</name>
    <name type="common">Joro spider</name>
    <name type="synonym">Nephila clavata</name>
    <dbReference type="NCBI Taxonomy" id="2740835"/>
    <lineage>
        <taxon>Eukaryota</taxon>
        <taxon>Metazoa</taxon>
        <taxon>Ecdysozoa</taxon>
        <taxon>Arthropoda</taxon>
        <taxon>Chelicerata</taxon>
        <taxon>Arachnida</taxon>
        <taxon>Araneae</taxon>
        <taxon>Araneomorphae</taxon>
        <taxon>Entelegynae</taxon>
        <taxon>Araneoidea</taxon>
        <taxon>Nephilidae</taxon>
        <taxon>Trichonephila</taxon>
    </lineage>
</organism>
<accession>A0A8X6FQQ4</accession>
<evidence type="ECO:0000313" key="3">
    <source>
        <dbReference type="Proteomes" id="UP000887116"/>
    </source>
</evidence>
<feature type="transmembrane region" description="Helical" evidence="1">
    <location>
        <begin position="367"/>
        <end position="390"/>
    </location>
</feature>
<dbReference type="PANTHER" id="PTHR21329">
    <property type="entry name" value="PHOSPHATIDYLINOSITOL N-ACETYLGLUCOSAMINYLTRANSFERASE SUBUNIT Q-RELATED"/>
    <property type="match status" value="1"/>
</dbReference>
<dbReference type="GO" id="GO:0006506">
    <property type="term" value="P:GPI anchor biosynthetic process"/>
    <property type="evidence" value="ECO:0007669"/>
    <property type="project" value="InterPro"/>
</dbReference>
<dbReference type="GO" id="GO:0016757">
    <property type="term" value="F:glycosyltransferase activity"/>
    <property type="evidence" value="ECO:0007669"/>
    <property type="project" value="UniProtKB-KW"/>
</dbReference>
<dbReference type="Proteomes" id="UP000887116">
    <property type="component" value="Unassembled WGS sequence"/>
</dbReference>
<feature type="transmembrane region" description="Helical" evidence="1">
    <location>
        <begin position="466"/>
        <end position="491"/>
    </location>
</feature>
<dbReference type="InterPro" id="IPR007720">
    <property type="entry name" value="PigQ/GPI1"/>
</dbReference>
<protein>
    <submittedName>
        <fullName evidence="2">Phosphatidylinositol N-acetylglucosaminyltransferase subunit Q</fullName>
    </submittedName>
</protein>
<feature type="transmembrane region" description="Helical" evidence="1">
    <location>
        <begin position="436"/>
        <end position="460"/>
    </location>
</feature>
<dbReference type="AlphaFoldDB" id="A0A8X6FQQ4"/>
<reference evidence="2" key="1">
    <citation type="submission" date="2020-07" db="EMBL/GenBank/DDBJ databases">
        <title>Multicomponent nature underlies the extraordinary mechanical properties of spider dragline silk.</title>
        <authorList>
            <person name="Kono N."/>
            <person name="Nakamura H."/>
            <person name="Mori M."/>
            <person name="Yoshida Y."/>
            <person name="Ohtoshi R."/>
            <person name="Malay A.D."/>
            <person name="Moran D.A.P."/>
            <person name="Tomita M."/>
            <person name="Numata K."/>
            <person name="Arakawa K."/>
        </authorList>
    </citation>
    <scope>NUCLEOTIDE SEQUENCE</scope>
</reference>
<keyword evidence="1" id="KW-0812">Transmembrane</keyword>
<name>A0A8X6FQQ4_TRICU</name>
<keyword evidence="3" id="KW-1185">Reference proteome</keyword>
<feature type="transmembrane region" description="Helical" evidence="1">
    <location>
        <begin position="196"/>
        <end position="217"/>
    </location>
</feature>
<keyword evidence="1" id="KW-0472">Membrane</keyword>
<keyword evidence="1" id="KW-1133">Transmembrane helix</keyword>
<sequence>MISVFIPCRVLHELPISCYVLGHSLFVQDGLLINCNIFIKNVAFRNVEEILGEANDHVQISPPEKPMFGLLGVLYCAKKRKDCLNDDFKFIDKSISLVLRMDYSTYSFYVEDIFIKTYDKKNLSCQIILYDNVDMLKSQMFCPVDRFETKNYENNFLNFLLKTLRCDRNSKPQLCKSDHIIFNGTELSQTYFASGLLPYLTTIASALFTVLSLFMNLMPSIPRGARQGSFRLVTLTSVGCQLYQRFLHCEKIITELKTKNNFNLQSKNLIAAILFDLICGWIITFAFLQLNVPLLLFDMSIEQTNNLVSSLQKIIYWLMGVPAGLKLNIPLNTALGHFFLYHIYLWEAYMAVVLPVFTLILKISILIGILGATFVLCLLSDLVSLATIHIYCFYGYAARLYGYQIIALSSLWRLFRGKKWNPLRQRVDSYTYDIHQLFLGTFIFTVLLFLLPTVLIYYFVFTCLRILVLIIQGIISKAIHIINVNPIYCILSRIIRSPEVAGDIYFSIFNTKGTLTLSMEVIQVPFMTVIKQTLPELSNNEEYLTWKEFLSSIMLGKIIYPL</sequence>
<dbReference type="GO" id="GO:0005783">
    <property type="term" value="C:endoplasmic reticulum"/>
    <property type="evidence" value="ECO:0007669"/>
    <property type="project" value="TreeGrafter"/>
</dbReference>
<dbReference type="EMBL" id="BMAO01003342">
    <property type="protein sequence ID" value="GFQ87145.1"/>
    <property type="molecule type" value="Genomic_DNA"/>
</dbReference>
<dbReference type="OrthoDB" id="70250at2759"/>
<gene>
    <name evidence="2" type="primary">Pigq</name>
    <name evidence="2" type="ORF">TNCT_289501</name>
</gene>
<dbReference type="PANTHER" id="PTHR21329:SF3">
    <property type="entry name" value="PHOSPHATIDYLINOSITOL N-ACETYLGLUCOSAMINYLTRANSFERASE SUBUNIT Q"/>
    <property type="match status" value="1"/>
</dbReference>
<feature type="transmembrane region" description="Helical" evidence="1">
    <location>
        <begin position="269"/>
        <end position="290"/>
    </location>
</feature>
<keyword evidence="2" id="KW-0328">Glycosyltransferase</keyword>
<dbReference type="Pfam" id="PF05024">
    <property type="entry name" value="Gpi1"/>
    <property type="match status" value="1"/>
</dbReference>
<comment type="caution">
    <text evidence="2">The sequence shown here is derived from an EMBL/GenBank/DDBJ whole genome shotgun (WGS) entry which is preliminary data.</text>
</comment>
<keyword evidence="2" id="KW-0808">Transferase</keyword>
<dbReference type="GO" id="GO:0016020">
    <property type="term" value="C:membrane"/>
    <property type="evidence" value="ECO:0007669"/>
    <property type="project" value="InterPro"/>
</dbReference>
<feature type="transmembrane region" description="Helical" evidence="1">
    <location>
        <begin position="396"/>
        <end position="415"/>
    </location>
</feature>